<organism evidence="1 2">
    <name type="scientific">Fusarium venenatum</name>
    <dbReference type="NCBI Taxonomy" id="56646"/>
    <lineage>
        <taxon>Eukaryota</taxon>
        <taxon>Fungi</taxon>
        <taxon>Dikarya</taxon>
        <taxon>Ascomycota</taxon>
        <taxon>Pezizomycotina</taxon>
        <taxon>Sordariomycetes</taxon>
        <taxon>Hypocreomycetidae</taxon>
        <taxon>Hypocreales</taxon>
        <taxon>Nectriaceae</taxon>
        <taxon>Fusarium</taxon>
    </lineage>
</organism>
<evidence type="ECO:0008006" key="3">
    <source>
        <dbReference type="Google" id="ProtNLM"/>
    </source>
</evidence>
<keyword evidence="2" id="KW-1185">Reference proteome</keyword>
<protein>
    <recommendedName>
        <fullName evidence="3">Fucose-specific lectin</fullName>
    </recommendedName>
</protein>
<reference evidence="2" key="1">
    <citation type="submission" date="2014-10" db="EMBL/GenBank/DDBJ databases">
        <authorList>
            <person name="King R."/>
        </authorList>
    </citation>
    <scope>NUCLEOTIDE SEQUENCE [LARGE SCALE GENOMIC DNA]</scope>
    <source>
        <strain evidence="2">A3/5</strain>
    </source>
</reference>
<proteinExistence type="predicted"/>
<dbReference type="Proteomes" id="UP000245910">
    <property type="component" value="Chromosome III"/>
</dbReference>
<dbReference type="SUPFAM" id="SSF89372">
    <property type="entry name" value="Fucose-specific lectin"/>
    <property type="match status" value="1"/>
</dbReference>
<dbReference type="Gene3D" id="2.120.10.70">
    <property type="entry name" value="Fucose-specific lectin"/>
    <property type="match status" value="1"/>
</dbReference>
<evidence type="ECO:0000313" key="1">
    <source>
        <dbReference type="EMBL" id="CEI70898.1"/>
    </source>
</evidence>
<evidence type="ECO:0000313" key="2">
    <source>
        <dbReference type="Proteomes" id="UP000245910"/>
    </source>
</evidence>
<name>A0A2L2TL37_9HYPO</name>
<accession>A0A2L2TL37</accession>
<dbReference type="AlphaFoldDB" id="A0A2L2TL37"/>
<dbReference type="EMBL" id="LN649231">
    <property type="protein sequence ID" value="CEI70898.1"/>
    <property type="molecule type" value="Genomic_DNA"/>
</dbReference>
<sequence length="253" mass="28034">MSGKIRSIARTLRYASHNILANGRRLVEKVYDGDELKDQRMVAVGLREGSTAGYATWAVYINDEGLIRVSEFDEDSEEWDEDEPEGLSSDISVNNQGHITVAGLPSTNSVLYQANVGTIKTIKHDKESSTWTEEFDILGAAAVGTPIAGFSTDKALVVSFIEEDNEIHTHTRDFETGDWTEHNIPKSSFDDTVESLIGAQDQDSGNFETYVLANDTVYNITKTGYRETVSSFNRDGDFVSYTEAESSGWYANN</sequence>